<dbReference type="PANTHER" id="PTHR46157:SF4">
    <property type="entry name" value="K(+) EFFLUX ANTIPORTER 3, CHLOROPLASTIC"/>
    <property type="match status" value="1"/>
</dbReference>
<evidence type="ECO:0000256" key="8">
    <source>
        <dbReference type="ARBA" id="ARBA00023065"/>
    </source>
</evidence>
<name>A0A4Q1KQ35_9SPHN</name>
<sequence length="596" mass="62663">MALEIHGTSGLSDTLVILGAAGIVIPMFARFRISPVIGFILAGLIVGPSGLGAMTKEYSWLHYVTISRPEAIAPFAELGIILLLFSIGLELSFKRLWSMRRMVFGVGALELGGSALLIAIILTLMGNSGPAAIGLGLALALSSTALVLPMVGTKTQVGSTAFSMLLFEDLALVPIIFLLGAIAPASGGGDLAGLMNTLLIGGATVIAMLLAGPFVLPTIFAQAARTKSPEVFLAASLLVVIMASLITALTGLSPIVGALLAGLMIAETDYRGEVEGITAPFRGLALGVFLLTVGMSLDLKIIAAQWPALLLAIFGVVAIKTVVTAVLLRLNGARRSLAAEVGLLMSSPSETTLIVLATASAANIINQDAAVFWQIATAIGLTLTPLLARIGHDVARRIEHRAHARDATADVAADGLESGQRTVVLGFGRVGRMVCDLLRGHDQPYVVVDSDPDIVLEGRREGYAVRFGNVTRPQTLDSLSLESASVLILTMDDPVLCVRITQAVREAYPNLPIIARARDADHASHLYKAGATEAVPETLESSLQLAETALVELGVAMGPVIASIHQRREDLRQDIREAAKLDYTPRLRRLRKGDAG</sequence>
<keyword evidence="3" id="KW-0050">Antiport</keyword>
<feature type="transmembrane region" description="Helical" evidence="10">
    <location>
        <begin position="36"/>
        <end position="55"/>
    </location>
</feature>
<dbReference type="Proteomes" id="UP000290958">
    <property type="component" value="Unassembled WGS sequence"/>
</dbReference>
<evidence type="ECO:0000313" key="13">
    <source>
        <dbReference type="Proteomes" id="UP000290958"/>
    </source>
</evidence>
<evidence type="ECO:0000256" key="7">
    <source>
        <dbReference type="ARBA" id="ARBA00022989"/>
    </source>
</evidence>
<dbReference type="RefSeq" id="WP_129402771.1">
    <property type="nucleotide sequence ID" value="NZ_SBKP01000001.1"/>
</dbReference>
<feature type="transmembrane region" description="Helical" evidence="10">
    <location>
        <begin position="71"/>
        <end position="91"/>
    </location>
</feature>
<feature type="transmembrane region" description="Helical" evidence="10">
    <location>
        <begin position="164"/>
        <end position="186"/>
    </location>
</feature>
<dbReference type="GO" id="GO:0015297">
    <property type="term" value="F:antiporter activity"/>
    <property type="evidence" value="ECO:0007669"/>
    <property type="project" value="UniProtKB-KW"/>
</dbReference>
<comment type="subcellular location">
    <subcellularLocation>
        <location evidence="1">Endomembrane system</location>
        <topology evidence="1">Multi-pass membrane protein</topology>
    </subcellularLocation>
</comment>
<dbReference type="AlphaFoldDB" id="A0A4Q1KQ35"/>
<dbReference type="PANTHER" id="PTHR46157">
    <property type="entry name" value="K(+) EFFLUX ANTIPORTER 3, CHLOROPLASTIC"/>
    <property type="match status" value="1"/>
</dbReference>
<dbReference type="GO" id="GO:1902600">
    <property type="term" value="P:proton transmembrane transport"/>
    <property type="evidence" value="ECO:0007669"/>
    <property type="project" value="InterPro"/>
</dbReference>
<comment type="caution">
    <text evidence="12">The sequence shown here is derived from an EMBL/GenBank/DDBJ whole genome shotgun (WGS) entry which is preliminary data.</text>
</comment>
<evidence type="ECO:0000256" key="2">
    <source>
        <dbReference type="ARBA" id="ARBA00022448"/>
    </source>
</evidence>
<feature type="transmembrane region" description="Helical" evidence="10">
    <location>
        <begin position="131"/>
        <end position="152"/>
    </location>
</feature>
<proteinExistence type="predicted"/>
<evidence type="ECO:0000256" key="1">
    <source>
        <dbReference type="ARBA" id="ARBA00004127"/>
    </source>
</evidence>
<dbReference type="Pfam" id="PF00999">
    <property type="entry name" value="Na_H_Exchanger"/>
    <property type="match status" value="1"/>
</dbReference>
<reference evidence="13" key="1">
    <citation type="submission" date="2019-01" db="EMBL/GenBank/DDBJ databases">
        <title>Cytophagaceae bacterium strain CAR-16.</title>
        <authorList>
            <person name="Chen W.-M."/>
        </authorList>
    </citation>
    <scope>NUCLEOTIDE SEQUENCE [LARGE SCALE GENOMIC DNA]</scope>
    <source>
        <strain evidence="13">CHR27</strain>
    </source>
</reference>
<keyword evidence="2" id="KW-0813">Transport</keyword>
<protein>
    <submittedName>
        <fullName evidence="12">Sodium:proton exchanger</fullName>
    </submittedName>
</protein>
<dbReference type="InterPro" id="IPR038770">
    <property type="entry name" value="Na+/solute_symporter_sf"/>
</dbReference>
<keyword evidence="7 10" id="KW-1133">Transmembrane helix</keyword>
<dbReference type="OrthoDB" id="9781411at2"/>
<feature type="transmembrane region" description="Helical" evidence="10">
    <location>
        <begin position="12"/>
        <end position="29"/>
    </location>
</feature>
<keyword evidence="9 10" id="KW-0472">Membrane</keyword>
<dbReference type="EMBL" id="SBKP01000001">
    <property type="protein sequence ID" value="RXR31004.1"/>
    <property type="molecule type" value="Genomic_DNA"/>
</dbReference>
<gene>
    <name evidence="12" type="ORF">EQG66_01610</name>
</gene>
<feature type="transmembrane region" description="Helical" evidence="10">
    <location>
        <begin position="103"/>
        <end position="125"/>
    </location>
</feature>
<feature type="transmembrane region" description="Helical" evidence="10">
    <location>
        <begin position="309"/>
        <end position="330"/>
    </location>
</feature>
<evidence type="ECO:0000256" key="10">
    <source>
        <dbReference type="SAM" id="Phobius"/>
    </source>
</evidence>
<dbReference type="PROSITE" id="PS51201">
    <property type="entry name" value="RCK_N"/>
    <property type="match status" value="1"/>
</dbReference>
<keyword evidence="8" id="KW-0406">Ion transport</keyword>
<dbReference type="GO" id="GO:0016020">
    <property type="term" value="C:membrane"/>
    <property type="evidence" value="ECO:0007669"/>
    <property type="project" value="InterPro"/>
</dbReference>
<accession>A0A4Q1KQ35</accession>
<evidence type="ECO:0000256" key="5">
    <source>
        <dbReference type="ARBA" id="ARBA00022692"/>
    </source>
</evidence>
<evidence type="ECO:0000259" key="11">
    <source>
        <dbReference type="PROSITE" id="PS51201"/>
    </source>
</evidence>
<organism evidence="12 13">
    <name type="scientific">Sphingobium fluviale</name>
    <dbReference type="NCBI Taxonomy" id="2506423"/>
    <lineage>
        <taxon>Bacteria</taxon>
        <taxon>Pseudomonadati</taxon>
        <taxon>Pseudomonadota</taxon>
        <taxon>Alphaproteobacteria</taxon>
        <taxon>Sphingomonadales</taxon>
        <taxon>Sphingomonadaceae</taxon>
        <taxon>Sphingobium</taxon>
    </lineage>
</organism>
<dbReference type="Pfam" id="PF02254">
    <property type="entry name" value="TrkA_N"/>
    <property type="match status" value="1"/>
</dbReference>
<dbReference type="InterPro" id="IPR003148">
    <property type="entry name" value="RCK_N"/>
</dbReference>
<keyword evidence="13" id="KW-1185">Reference proteome</keyword>
<keyword evidence="6" id="KW-0630">Potassium</keyword>
<evidence type="ECO:0000256" key="6">
    <source>
        <dbReference type="ARBA" id="ARBA00022958"/>
    </source>
</evidence>
<dbReference type="InterPro" id="IPR036291">
    <property type="entry name" value="NAD(P)-bd_dom_sf"/>
</dbReference>
<feature type="transmembrane region" description="Helical" evidence="10">
    <location>
        <begin position="231"/>
        <end position="249"/>
    </location>
</feature>
<feature type="domain" description="RCK N-terminal" evidence="11">
    <location>
        <begin position="419"/>
        <end position="536"/>
    </location>
</feature>
<dbReference type="GO" id="GO:0006813">
    <property type="term" value="P:potassium ion transport"/>
    <property type="evidence" value="ECO:0007669"/>
    <property type="project" value="UniProtKB-KW"/>
</dbReference>
<dbReference type="InterPro" id="IPR006153">
    <property type="entry name" value="Cation/H_exchanger_TM"/>
</dbReference>
<keyword evidence="5 10" id="KW-0812">Transmembrane</keyword>
<dbReference type="FunFam" id="3.40.50.720:FF:000036">
    <property type="entry name" value="Glutathione-regulated potassium-efflux system protein KefB"/>
    <property type="match status" value="1"/>
</dbReference>
<evidence type="ECO:0000256" key="3">
    <source>
        <dbReference type="ARBA" id="ARBA00022449"/>
    </source>
</evidence>
<evidence type="ECO:0000256" key="9">
    <source>
        <dbReference type="ARBA" id="ARBA00023136"/>
    </source>
</evidence>
<dbReference type="GO" id="GO:0012505">
    <property type="term" value="C:endomembrane system"/>
    <property type="evidence" value="ECO:0007669"/>
    <property type="project" value="UniProtKB-SubCell"/>
</dbReference>
<keyword evidence="4" id="KW-0633">Potassium transport</keyword>
<feature type="transmembrane region" description="Helical" evidence="10">
    <location>
        <begin position="198"/>
        <end position="219"/>
    </location>
</feature>
<evidence type="ECO:0000313" key="12">
    <source>
        <dbReference type="EMBL" id="RXR31004.1"/>
    </source>
</evidence>
<dbReference type="Gene3D" id="3.40.50.720">
    <property type="entry name" value="NAD(P)-binding Rossmann-like Domain"/>
    <property type="match status" value="1"/>
</dbReference>
<dbReference type="Gene3D" id="1.20.1530.20">
    <property type="match status" value="1"/>
</dbReference>
<dbReference type="SUPFAM" id="SSF51735">
    <property type="entry name" value="NAD(P)-binding Rossmann-fold domains"/>
    <property type="match status" value="1"/>
</dbReference>
<evidence type="ECO:0000256" key="4">
    <source>
        <dbReference type="ARBA" id="ARBA00022538"/>
    </source>
</evidence>